<keyword evidence="3" id="KW-1185">Reference proteome</keyword>
<dbReference type="PANTHER" id="PTHR36723:SF1">
    <property type="entry name" value="F22C12.19"/>
    <property type="match status" value="1"/>
</dbReference>
<evidence type="ECO:0000313" key="3">
    <source>
        <dbReference type="Proteomes" id="UP000796880"/>
    </source>
</evidence>
<dbReference type="Proteomes" id="UP000796880">
    <property type="component" value="Unassembled WGS sequence"/>
</dbReference>
<feature type="region of interest" description="Disordered" evidence="1">
    <location>
        <begin position="620"/>
        <end position="690"/>
    </location>
</feature>
<dbReference type="OrthoDB" id="755659at2759"/>
<evidence type="ECO:0000256" key="1">
    <source>
        <dbReference type="SAM" id="MobiDB-lite"/>
    </source>
</evidence>
<protein>
    <submittedName>
        <fullName evidence="2">Uncharacterized protein</fullName>
    </submittedName>
</protein>
<feature type="compositionally biased region" description="Polar residues" evidence="1">
    <location>
        <begin position="622"/>
        <end position="635"/>
    </location>
</feature>
<feature type="compositionally biased region" description="Basic and acidic residues" evidence="1">
    <location>
        <begin position="636"/>
        <end position="647"/>
    </location>
</feature>
<dbReference type="AlphaFoldDB" id="A0A8K0HAH7"/>
<gene>
    <name evidence="2" type="ORF">FNV43_RR09342</name>
</gene>
<feature type="compositionally biased region" description="Basic and acidic residues" evidence="1">
    <location>
        <begin position="681"/>
        <end position="690"/>
    </location>
</feature>
<name>A0A8K0HAH7_9ROSA</name>
<accession>A0A8K0HAH7</accession>
<organism evidence="2 3">
    <name type="scientific">Rhamnella rubrinervis</name>
    <dbReference type="NCBI Taxonomy" id="2594499"/>
    <lineage>
        <taxon>Eukaryota</taxon>
        <taxon>Viridiplantae</taxon>
        <taxon>Streptophyta</taxon>
        <taxon>Embryophyta</taxon>
        <taxon>Tracheophyta</taxon>
        <taxon>Spermatophyta</taxon>
        <taxon>Magnoliopsida</taxon>
        <taxon>eudicotyledons</taxon>
        <taxon>Gunneridae</taxon>
        <taxon>Pentapetalae</taxon>
        <taxon>rosids</taxon>
        <taxon>fabids</taxon>
        <taxon>Rosales</taxon>
        <taxon>Rhamnaceae</taxon>
        <taxon>rhamnoid group</taxon>
        <taxon>Rhamneae</taxon>
        <taxon>Rhamnella</taxon>
    </lineage>
</organism>
<reference evidence="2" key="1">
    <citation type="submission" date="2020-03" db="EMBL/GenBank/DDBJ databases">
        <title>A high-quality chromosome-level genome assembly of a woody plant with both climbing and erect habits, Rhamnella rubrinervis.</title>
        <authorList>
            <person name="Lu Z."/>
            <person name="Yang Y."/>
            <person name="Zhu X."/>
            <person name="Sun Y."/>
        </authorList>
    </citation>
    <scope>NUCLEOTIDE SEQUENCE</scope>
    <source>
        <strain evidence="2">BYM</strain>
        <tissue evidence="2">Leaf</tissue>
    </source>
</reference>
<dbReference type="PANTHER" id="PTHR36723">
    <property type="entry name" value="F22C12.19"/>
    <property type="match status" value="1"/>
</dbReference>
<comment type="caution">
    <text evidence="2">The sequence shown here is derived from an EMBL/GenBank/DDBJ whole genome shotgun (WGS) entry which is preliminary data.</text>
</comment>
<proteinExistence type="predicted"/>
<evidence type="ECO:0000313" key="2">
    <source>
        <dbReference type="EMBL" id="KAF3448629.1"/>
    </source>
</evidence>
<dbReference type="EMBL" id="VOIH02000004">
    <property type="protein sequence ID" value="KAF3448629.1"/>
    <property type="molecule type" value="Genomic_DNA"/>
</dbReference>
<sequence length="690" mass="75619">MDAVELPYPVDVVSAPKLMGSEGFVRAGVSVKELEACESDSVSVLVAPAVQRFNSVLSDKDAAYTMNASESASWDKLLVTEPSRHDNQIPSKQGEGLPALVHHSRGKNGILLIPKAEGVLLEQKAGKVSRNPTLSSKRPRTAQLQDPTSLVGVDGLKDMSHKLGSCLPKISTSEKTQLVKQKSNINGKRGDKRSLKVPVRTKYDSFSMKAGFASFSSAAGGNNFFGLKSDNHDATKLLDDPPLNELLDGNYKCPSLGKDKGKKAADVNENFLHSVKRACSILQHPRSDQSQNVAEVDGSSNDKVSTWFLSSVSVEASGVNDDIGLSSTLDVSSSNKDCHIKPETPANPLDFPLYQPKDILQRLALPPPKDLESLLQDAAKPVSSKNISDLHSGKQISRRASLPSFPWSHTSGGHCRTGSDVVKLSSSRSTCQGRWLRIRNEVASSLDTGTNTFTDLDSLTYDHSLVPSRLKMACSDRKVSPLISISLPRHQWESSSSASCSKGSLVKLDCGGKANYPEEVEHCPRLLAAAQTLYHIATHPSRHNPDGMIKWPKKPSQKAMKARKLKRNEKTEELCATTSAFVSDNSARRVDQIMPSKKPKLSHIDNKKDLSHFNCARKEAMNWSTPKSSRSSPNKSIRDSSMEDTRHSTASYLKHSCMMPPPVRDKASNSQQRLRKLMPTEWKRGRDRLD</sequence>